<keyword evidence="1" id="KW-0812">Transmembrane</keyword>
<dbReference type="Pfam" id="PF13807">
    <property type="entry name" value="GNVR"/>
    <property type="match status" value="1"/>
</dbReference>
<dbReference type="PANTHER" id="PTHR32309">
    <property type="entry name" value="TYROSINE-PROTEIN KINASE"/>
    <property type="match status" value="1"/>
</dbReference>
<feature type="non-terminal residue" evidence="4">
    <location>
        <position position="165"/>
    </location>
</feature>
<dbReference type="InterPro" id="IPR002586">
    <property type="entry name" value="CobQ/CobB/MinD/ParA_Nub-bd_dom"/>
</dbReference>
<feature type="domain" description="CobQ/CobB/MinD/ParA nucleotide binding" evidence="2">
    <location>
        <begin position="130"/>
        <end position="165"/>
    </location>
</feature>
<proteinExistence type="predicted"/>
<dbReference type="Pfam" id="PF01656">
    <property type="entry name" value="CbiA"/>
    <property type="match status" value="1"/>
</dbReference>
<evidence type="ECO:0008006" key="5">
    <source>
        <dbReference type="Google" id="ProtNLM"/>
    </source>
</evidence>
<feature type="transmembrane region" description="Helical" evidence="1">
    <location>
        <begin position="33"/>
        <end position="54"/>
    </location>
</feature>
<accession>X1HYV8</accession>
<dbReference type="PANTHER" id="PTHR32309:SF31">
    <property type="entry name" value="CAPSULAR EXOPOLYSACCHARIDE FAMILY"/>
    <property type="match status" value="1"/>
</dbReference>
<dbReference type="SUPFAM" id="SSF52540">
    <property type="entry name" value="P-loop containing nucleoside triphosphate hydrolases"/>
    <property type="match status" value="1"/>
</dbReference>
<feature type="domain" description="Tyrosine-protein kinase G-rich" evidence="3">
    <location>
        <begin position="10"/>
        <end position="53"/>
    </location>
</feature>
<name>X1HYV8_9ZZZZ</name>
<comment type="caution">
    <text evidence="4">The sequence shown here is derived from an EMBL/GenBank/DDBJ whole genome shotgun (WGS) entry which is preliminary data.</text>
</comment>
<sequence>MREVDLTTGYAKTNVEVVEAAEMARLPIRPRKVRLVVTSVILGLLLGIALAFFFEYMDDTIKTPEDLEDRVGVPVLGFVPAMNTKGTGAESFAHRGMVSTLEPASSVTEAYRNIRTSLFFSAPPEEARALVITSGGPGDGKTTTAANLALVIAQSGKRVLLVDGD</sequence>
<gene>
    <name evidence="4" type="ORF">S03H2_44150</name>
</gene>
<organism evidence="4">
    <name type="scientific">marine sediment metagenome</name>
    <dbReference type="NCBI Taxonomy" id="412755"/>
    <lineage>
        <taxon>unclassified sequences</taxon>
        <taxon>metagenomes</taxon>
        <taxon>ecological metagenomes</taxon>
    </lineage>
</organism>
<evidence type="ECO:0000259" key="3">
    <source>
        <dbReference type="Pfam" id="PF13807"/>
    </source>
</evidence>
<dbReference type="Gene3D" id="3.40.50.300">
    <property type="entry name" value="P-loop containing nucleotide triphosphate hydrolases"/>
    <property type="match status" value="1"/>
</dbReference>
<dbReference type="AlphaFoldDB" id="X1HYV8"/>
<dbReference type="InterPro" id="IPR027417">
    <property type="entry name" value="P-loop_NTPase"/>
</dbReference>
<dbReference type="InterPro" id="IPR050445">
    <property type="entry name" value="Bact_polysacc_biosynth/exp"/>
</dbReference>
<evidence type="ECO:0000259" key="2">
    <source>
        <dbReference type="Pfam" id="PF01656"/>
    </source>
</evidence>
<dbReference type="EMBL" id="BARU01027587">
    <property type="protein sequence ID" value="GAH75351.1"/>
    <property type="molecule type" value="Genomic_DNA"/>
</dbReference>
<reference evidence="4" key="1">
    <citation type="journal article" date="2014" name="Front. Microbiol.">
        <title>High frequency of phylogenetically diverse reductive dehalogenase-homologous genes in deep subseafloor sedimentary metagenomes.</title>
        <authorList>
            <person name="Kawai M."/>
            <person name="Futagami T."/>
            <person name="Toyoda A."/>
            <person name="Takaki Y."/>
            <person name="Nishi S."/>
            <person name="Hori S."/>
            <person name="Arai W."/>
            <person name="Tsubouchi T."/>
            <person name="Morono Y."/>
            <person name="Uchiyama I."/>
            <person name="Ito T."/>
            <person name="Fujiyama A."/>
            <person name="Inagaki F."/>
            <person name="Takami H."/>
        </authorList>
    </citation>
    <scope>NUCLEOTIDE SEQUENCE</scope>
    <source>
        <strain evidence="4">Expedition CK06-06</strain>
    </source>
</reference>
<keyword evidence="1" id="KW-0472">Membrane</keyword>
<evidence type="ECO:0000313" key="4">
    <source>
        <dbReference type="EMBL" id="GAH75351.1"/>
    </source>
</evidence>
<keyword evidence="1" id="KW-1133">Transmembrane helix</keyword>
<evidence type="ECO:0000256" key="1">
    <source>
        <dbReference type="SAM" id="Phobius"/>
    </source>
</evidence>
<protein>
    <recommendedName>
        <fullName evidence="5">CobQ/CobB/MinD/ParA nucleotide binding domain-containing protein</fullName>
    </recommendedName>
</protein>
<dbReference type="InterPro" id="IPR032807">
    <property type="entry name" value="GNVR"/>
</dbReference>